<organism evidence="2 3">
    <name type="scientific">Brassica cretica</name>
    <name type="common">Mustard</name>
    <dbReference type="NCBI Taxonomy" id="69181"/>
    <lineage>
        <taxon>Eukaryota</taxon>
        <taxon>Viridiplantae</taxon>
        <taxon>Streptophyta</taxon>
        <taxon>Embryophyta</taxon>
        <taxon>Tracheophyta</taxon>
        <taxon>Spermatophyta</taxon>
        <taxon>Magnoliopsida</taxon>
        <taxon>eudicotyledons</taxon>
        <taxon>Gunneridae</taxon>
        <taxon>Pentapetalae</taxon>
        <taxon>rosids</taxon>
        <taxon>malvids</taxon>
        <taxon>Brassicales</taxon>
        <taxon>Brassicaceae</taxon>
        <taxon>Brassiceae</taxon>
        <taxon>Brassica</taxon>
    </lineage>
</organism>
<dbReference type="AlphaFoldDB" id="A0A8S9QEZ8"/>
<keyword evidence="1" id="KW-0812">Transmembrane</keyword>
<keyword evidence="1" id="KW-1133">Transmembrane helix</keyword>
<evidence type="ECO:0000313" key="3">
    <source>
        <dbReference type="Proteomes" id="UP000712600"/>
    </source>
</evidence>
<comment type="caution">
    <text evidence="2">The sequence shown here is derived from an EMBL/GenBank/DDBJ whole genome shotgun (WGS) entry which is preliminary data.</text>
</comment>
<keyword evidence="1" id="KW-0472">Membrane</keyword>
<feature type="transmembrane region" description="Helical" evidence="1">
    <location>
        <begin position="51"/>
        <end position="69"/>
    </location>
</feature>
<evidence type="ECO:0000256" key="1">
    <source>
        <dbReference type="SAM" id="Phobius"/>
    </source>
</evidence>
<accession>A0A8S9QEZ8</accession>
<name>A0A8S9QEZ8_BRACR</name>
<gene>
    <name evidence="2" type="ORF">F2Q69_00020512</name>
</gene>
<reference evidence="2" key="1">
    <citation type="submission" date="2019-12" db="EMBL/GenBank/DDBJ databases">
        <title>Genome sequencing and annotation of Brassica cretica.</title>
        <authorList>
            <person name="Studholme D.J."/>
            <person name="Sarris P."/>
        </authorList>
    </citation>
    <scope>NUCLEOTIDE SEQUENCE</scope>
    <source>
        <strain evidence="2">PFS-109/04</strain>
        <tissue evidence="2">Leaf</tissue>
    </source>
</reference>
<evidence type="ECO:0000313" key="2">
    <source>
        <dbReference type="EMBL" id="KAF3536814.1"/>
    </source>
</evidence>
<sequence length="98" mass="11901">MLRSELVRRWSLKSGMSRMVMSKLNDKPEEIELLHQDHPRTKWEHRRVRHWLYRLIAGAPIIVLLYWEMMTSVSRISLLGDSNRFHHFKDSCCSCNYW</sequence>
<dbReference type="Proteomes" id="UP000712600">
    <property type="component" value="Unassembled WGS sequence"/>
</dbReference>
<dbReference type="EMBL" id="QGKX02001290">
    <property type="protein sequence ID" value="KAF3536814.1"/>
    <property type="molecule type" value="Genomic_DNA"/>
</dbReference>
<proteinExistence type="predicted"/>
<protein>
    <submittedName>
        <fullName evidence="2">Uncharacterized protein</fullName>
    </submittedName>
</protein>